<dbReference type="InterPro" id="IPR002656">
    <property type="entry name" value="Acyl_transf_3_dom"/>
</dbReference>
<keyword evidence="5 7" id="KW-1133">Transmembrane helix</keyword>
<keyword evidence="6 7" id="KW-0472">Membrane</keyword>
<feature type="transmembrane region" description="Helical" evidence="7">
    <location>
        <begin position="87"/>
        <end position="109"/>
    </location>
</feature>
<feature type="transmembrane region" description="Helical" evidence="7">
    <location>
        <begin position="45"/>
        <end position="66"/>
    </location>
</feature>
<feature type="transmembrane region" description="Helical" evidence="7">
    <location>
        <begin position="315"/>
        <end position="338"/>
    </location>
</feature>
<evidence type="ECO:0000259" key="8">
    <source>
        <dbReference type="Pfam" id="PF01757"/>
    </source>
</evidence>
<proteinExistence type="inferred from homology"/>
<feature type="transmembrane region" description="Helical" evidence="7">
    <location>
        <begin position="155"/>
        <end position="178"/>
    </location>
</feature>
<feature type="transmembrane region" description="Helical" evidence="7">
    <location>
        <begin position="214"/>
        <end position="233"/>
    </location>
</feature>
<gene>
    <name evidence="9" type="ORF">INF28_07805</name>
</gene>
<evidence type="ECO:0000256" key="3">
    <source>
        <dbReference type="ARBA" id="ARBA00022475"/>
    </source>
</evidence>
<evidence type="ECO:0000313" key="9">
    <source>
        <dbReference type="EMBL" id="MBE5040365.1"/>
    </source>
</evidence>
<evidence type="ECO:0000313" key="10">
    <source>
        <dbReference type="Proteomes" id="UP000806542"/>
    </source>
</evidence>
<name>A0A9D5M155_9FIRM</name>
<dbReference type="Proteomes" id="UP000806542">
    <property type="component" value="Unassembled WGS sequence"/>
</dbReference>
<keyword evidence="4 7" id="KW-0812">Transmembrane</keyword>
<evidence type="ECO:0000256" key="6">
    <source>
        <dbReference type="ARBA" id="ARBA00023136"/>
    </source>
</evidence>
<dbReference type="PANTHER" id="PTHR40074">
    <property type="entry name" value="O-ACETYLTRANSFERASE WECH"/>
    <property type="match status" value="1"/>
</dbReference>
<evidence type="ECO:0000256" key="2">
    <source>
        <dbReference type="ARBA" id="ARBA00007400"/>
    </source>
</evidence>
<keyword evidence="3" id="KW-1003">Cell membrane</keyword>
<evidence type="ECO:0000256" key="1">
    <source>
        <dbReference type="ARBA" id="ARBA00004651"/>
    </source>
</evidence>
<reference evidence="9" key="1">
    <citation type="submission" date="2020-10" db="EMBL/GenBank/DDBJ databases">
        <title>ChiBAC.</title>
        <authorList>
            <person name="Zenner C."/>
            <person name="Hitch T.C.A."/>
            <person name="Clavel T."/>
        </authorList>
    </citation>
    <scope>NUCLEOTIDE SEQUENCE</scope>
    <source>
        <strain evidence="9">DSM 107454</strain>
    </source>
</reference>
<organism evidence="9 10">
    <name type="scientific">Ructibacterium gallinarum</name>
    <dbReference type="NCBI Taxonomy" id="2779355"/>
    <lineage>
        <taxon>Bacteria</taxon>
        <taxon>Bacillati</taxon>
        <taxon>Bacillota</taxon>
        <taxon>Clostridia</taxon>
        <taxon>Eubacteriales</taxon>
        <taxon>Oscillospiraceae</taxon>
        <taxon>Ructibacterium</taxon>
    </lineage>
</organism>
<comment type="caution">
    <text evidence="9">The sequence shown here is derived from an EMBL/GenBank/DDBJ whole genome shotgun (WGS) entry which is preliminary data.</text>
</comment>
<evidence type="ECO:0000256" key="7">
    <source>
        <dbReference type="SAM" id="Phobius"/>
    </source>
</evidence>
<feature type="domain" description="Acyltransferase 3" evidence="8">
    <location>
        <begin position="8"/>
        <end position="329"/>
    </location>
</feature>
<dbReference type="Pfam" id="PF01757">
    <property type="entry name" value="Acyl_transf_3"/>
    <property type="match status" value="1"/>
</dbReference>
<feature type="transmembrane region" description="Helical" evidence="7">
    <location>
        <begin position="129"/>
        <end position="148"/>
    </location>
</feature>
<evidence type="ECO:0000256" key="4">
    <source>
        <dbReference type="ARBA" id="ARBA00022692"/>
    </source>
</evidence>
<dbReference type="GO" id="GO:0009246">
    <property type="term" value="P:enterobacterial common antigen biosynthetic process"/>
    <property type="evidence" value="ECO:0007669"/>
    <property type="project" value="TreeGrafter"/>
</dbReference>
<comment type="similarity">
    <text evidence="2">Belongs to the acyltransferase 3 family.</text>
</comment>
<dbReference type="RefSeq" id="WP_226392915.1">
    <property type="nucleotide sequence ID" value="NZ_JADCKB010000014.1"/>
</dbReference>
<protein>
    <submittedName>
        <fullName evidence="9">Acyltransferase</fullName>
    </submittedName>
</protein>
<accession>A0A9D5M155</accession>
<dbReference type="GO" id="GO:0016413">
    <property type="term" value="F:O-acetyltransferase activity"/>
    <property type="evidence" value="ECO:0007669"/>
    <property type="project" value="TreeGrafter"/>
</dbReference>
<dbReference type="EMBL" id="JADCKB010000014">
    <property type="protein sequence ID" value="MBE5040365.1"/>
    <property type="molecule type" value="Genomic_DNA"/>
</dbReference>
<keyword evidence="9" id="KW-0808">Transferase</keyword>
<feature type="transmembrane region" description="Helical" evidence="7">
    <location>
        <begin position="239"/>
        <end position="263"/>
    </location>
</feature>
<dbReference type="PANTHER" id="PTHR40074:SF2">
    <property type="entry name" value="O-ACETYLTRANSFERASE WECH"/>
    <property type="match status" value="1"/>
</dbReference>
<keyword evidence="10" id="KW-1185">Reference proteome</keyword>
<evidence type="ECO:0000256" key="5">
    <source>
        <dbReference type="ARBA" id="ARBA00022989"/>
    </source>
</evidence>
<comment type="subcellular location">
    <subcellularLocation>
        <location evidence="1">Cell membrane</location>
        <topology evidence="1">Multi-pass membrane protein</topology>
    </subcellularLocation>
</comment>
<feature type="transmembrane region" description="Helical" evidence="7">
    <location>
        <begin position="7"/>
        <end position="25"/>
    </location>
</feature>
<feature type="transmembrane region" description="Helical" evidence="7">
    <location>
        <begin position="184"/>
        <end position="202"/>
    </location>
</feature>
<dbReference type="GO" id="GO:0005886">
    <property type="term" value="C:plasma membrane"/>
    <property type="evidence" value="ECO:0007669"/>
    <property type="project" value="UniProtKB-SubCell"/>
</dbReference>
<keyword evidence="9" id="KW-0012">Acyltransferase</keyword>
<feature type="transmembrane region" description="Helical" evidence="7">
    <location>
        <begin position="284"/>
        <end position="303"/>
    </location>
</feature>
<sequence length="362" mass="42981">MKRKITEISVFEFFLCMFVILIHLLSEGVDTFPKWSFWSILFSSLTRLTTFAVPGFIFTSAIKLFYKYNNVRHFPYMRFLWDRLRKICFPYFLAVIIYYAVFIWIMDLYQFSWEQLLYFILSGNISAQFYFIILIIQFYLLMPIWIMLSRIDNRIFTIVLTAVACGITIFFRMYFPYADVTHKIFPSYLVFWLLGMYVGLHYETFERLIIQSKPIIYIGWLVLAITHCVLSYMQFGGLIAYNLSPVIVVFFCFFSIFGFYSYARELTISLERRGKGLLTSISQASYDIYLIHCLIIIVMGWLLTKMEIDNTLQRFAIIALTTYGLSIIFCVLQATIYANLRAKYLRSSATRARKMARRKRYL</sequence>
<dbReference type="AlphaFoldDB" id="A0A9D5M155"/>